<gene>
    <name evidence="1" type="ORF">TCAL_15295</name>
</gene>
<reference evidence="1 2" key="1">
    <citation type="journal article" date="2018" name="Nat. Ecol. Evol.">
        <title>Genomic signatures of mitonuclear coevolution across populations of Tigriopus californicus.</title>
        <authorList>
            <person name="Barreto F.S."/>
            <person name="Watson E.T."/>
            <person name="Lima T.G."/>
            <person name="Willett C.S."/>
            <person name="Edmands S."/>
            <person name="Li W."/>
            <person name="Burton R.S."/>
        </authorList>
    </citation>
    <scope>NUCLEOTIDE SEQUENCE [LARGE SCALE GENOMIC DNA]</scope>
    <source>
        <strain evidence="1 2">San Diego</strain>
    </source>
</reference>
<proteinExistence type="predicted"/>
<dbReference type="InterPro" id="IPR051057">
    <property type="entry name" value="PI-PLC_domain"/>
</dbReference>
<dbReference type="Gene3D" id="3.20.20.190">
    <property type="entry name" value="Phosphatidylinositol (PI) phosphodiesterase"/>
    <property type="match status" value="1"/>
</dbReference>
<dbReference type="InterPro" id="IPR017946">
    <property type="entry name" value="PLC-like_Pdiesterase_TIM-brl"/>
</dbReference>
<dbReference type="EMBL" id="VCGU01000003">
    <property type="protein sequence ID" value="TRY78126.1"/>
    <property type="molecule type" value="Genomic_DNA"/>
</dbReference>
<evidence type="ECO:0000313" key="1">
    <source>
        <dbReference type="EMBL" id="TRY78126.1"/>
    </source>
</evidence>
<comment type="caution">
    <text evidence="1">The sequence shown here is derived from an EMBL/GenBank/DDBJ whole genome shotgun (WGS) entry which is preliminary data.</text>
</comment>
<dbReference type="STRING" id="6832.A0A553PKD3"/>
<dbReference type="AlphaFoldDB" id="A0A553PKD3"/>
<keyword evidence="2" id="KW-1185">Reference proteome</keyword>
<dbReference type="PANTHER" id="PTHR13593:SF113">
    <property type="entry name" value="SI:DKEY-266F7.9"/>
    <property type="match status" value="1"/>
</dbReference>
<dbReference type="GO" id="GO:0006629">
    <property type="term" value="P:lipid metabolic process"/>
    <property type="evidence" value="ECO:0007669"/>
    <property type="project" value="InterPro"/>
</dbReference>
<evidence type="ECO:0000313" key="2">
    <source>
        <dbReference type="Proteomes" id="UP000318571"/>
    </source>
</evidence>
<protein>
    <recommendedName>
        <fullName evidence="3">Phosphatidylinositol-specific phospholipase C X domain-containing protein</fullName>
    </recommendedName>
</protein>
<dbReference type="GO" id="GO:0008081">
    <property type="term" value="F:phosphoric diester hydrolase activity"/>
    <property type="evidence" value="ECO:0007669"/>
    <property type="project" value="InterPro"/>
</dbReference>
<organism evidence="1 2">
    <name type="scientific">Tigriopus californicus</name>
    <name type="common">Marine copepod</name>
    <dbReference type="NCBI Taxonomy" id="6832"/>
    <lineage>
        <taxon>Eukaryota</taxon>
        <taxon>Metazoa</taxon>
        <taxon>Ecdysozoa</taxon>
        <taxon>Arthropoda</taxon>
        <taxon>Crustacea</taxon>
        <taxon>Multicrustacea</taxon>
        <taxon>Hexanauplia</taxon>
        <taxon>Copepoda</taxon>
        <taxon>Harpacticoida</taxon>
        <taxon>Harpacticidae</taxon>
        <taxon>Tigriopus</taxon>
    </lineage>
</organism>
<sequence>MDLANWMRDLSPSMKAKSVLELSIPGSHNSFTHNLSTSSVVGPDQPQWIQKWAGRTSLFSKPILRRWGVCQKWNCREQLEHGIRFFDLRLGKYPKKSLICGGSSAQVSQKQPEAQIRILHGLFGDGIGPILCEIRDFLDTHPGELVLIDIHHTYDFTPIDFQILAEVTDDILENKLIPQSTDLTFQDLLAQGQVILSCDHLIQLGSKVWSRSWIQNPWPNTEDLKTMDSLLIVYLENRYSRHLHVSQGILTASMKTVRSNFFSSMEEKIGRPCTRHLIQEWIPQTSRSQNLNVVLADFVDESGFVESVISLNDSNTRRRQKLL</sequence>
<evidence type="ECO:0008006" key="3">
    <source>
        <dbReference type="Google" id="ProtNLM"/>
    </source>
</evidence>
<accession>A0A553PKD3</accession>
<name>A0A553PKD3_TIGCA</name>
<dbReference type="PANTHER" id="PTHR13593">
    <property type="match status" value="1"/>
</dbReference>
<dbReference type="OMA" id="ALPAMMH"/>
<dbReference type="SUPFAM" id="SSF51695">
    <property type="entry name" value="PLC-like phosphodiesterases"/>
    <property type="match status" value="1"/>
</dbReference>
<dbReference type="Proteomes" id="UP000318571">
    <property type="component" value="Chromosome 11"/>
</dbReference>